<dbReference type="VEuPathDB" id="PlasmoDB:PCOAH_00053240"/>
<reference evidence="2" key="1">
    <citation type="submission" date="2016-06" db="EMBL/GenBank/DDBJ databases">
        <title>First high quality genome sequence of Plasmodium coatneyi using continuous long reads from single molecule, real-time sequencing.</title>
        <authorList>
            <person name="Chien J.-T."/>
            <person name="Pakala S.B."/>
            <person name="Geraldo J.A."/>
            <person name="Lapp S.A."/>
            <person name="Barnwell J.W."/>
            <person name="Kissinger J.C."/>
            <person name="Galinski M.R."/>
            <person name="Humphrey J.C."/>
        </authorList>
    </citation>
    <scope>NUCLEOTIDE SEQUENCE [LARGE SCALE GENOMIC DNA]</scope>
    <source>
        <strain evidence="2">Hackeri</strain>
    </source>
</reference>
<dbReference type="Pfam" id="PF05795">
    <property type="entry name" value="Plasmodium_Vir"/>
    <property type="match status" value="1"/>
</dbReference>
<dbReference type="AlphaFoldDB" id="A0A1B1E770"/>
<dbReference type="OrthoDB" id="383226at2759"/>
<name>A0A1B1E770_9APIC</name>
<dbReference type="InterPro" id="IPR008780">
    <property type="entry name" value="Plasmodium_Vir"/>
</dbReference>
<dbReference type="KEGG" id="pcot:PCOAH_00053240"/>
<protein>
    <submittedName>
        <fullName evidence="1">KIR protein</fullName>
    </submittedName>
</protein>
<dbReference type="EMBL" id="CP016252">
    <property type="protein sequence ID" value="ANQ10876.1"/>
    <property type="molecule type" value="Genomic_DNA"/>
</dbReference>
<keyword evidence="2" id="KW-1185">Reference proteome</keyword>
<evidence type="ECO:0000313" key="1">
    <source>
        <dbReference type="EMBL" id="ANQ10876.1"/>
    </source>
</evidence>
<dbReference type="RefSeq" id="XP_019917571.1">
    <property type="nucleotide sequence ID" value="XM_020062104.1"/>
</dbReference>
<proteinExistence type="predicted"/>
<sequence>MSETAPVAPSTTCTLGSIQQQLSLINDFYTNFENAGGGSGGVVNNDGTQLKTALNTKFSNCKEIIKDVNKIADAYVHACMQNDPIKYKNNESCEFFYFWLGDKYGKDLKTHKLSELLDKISETLGNSSWSSGKKCDFKYNDLKDKEIDQTIFDHMKIIFDYFSDYEGVQNELSRSGATCAEKWSTYWTKLSTACKAMEKVCSTEGGGDHTNKRYCTDFKNTYAVHCYTANLPQQMTKLITQIQRAADAAQTAATLAKDEAVRAATTTSSISSIFGTLATIGAPFLLYKVKYFN</sequence>
<evidence type="ECO:0000313" key="2">
    <source>
        <dbReference type="Proteomes" id="UP000092716"/>
    </source>
</evidence>
<gene>
    <name evidence="1" type="ORF">PCOAH_00053240</name>
</gene>
<organism evidence="1 2">
    <name type="scientific">Plasmodium coatneyi</name>
    <dbReference type="NCBI Taxonomy" id="208452"/>
    <lineage>
        <taxon>Eukaryota</taxon>
        <taxon>Sar</taxon>
        <taxon>Alveolata</taxon>
        <taxon>Apicomplexa</taxon>
        <taxon>Aconoidasida</taxon>
        <taxon>Haemosporida</taxon>
        <taxon>Plasmodiidae</taxon>
        <taxon>Plasmodium</taxon>
    </lineage>
</organism>
<accession>A0A1B1E770</accession>
<dbReference type="GeneID" id="30912058"/>
<dbReference type="Proteomes" id="UP000092716">
    <property type="component" value="Chromosome 14"/>
</dbReference>